<dbReference type="PRINTS" id="PR02047">
    <property type="entry name" value="BREFELDNASP4"/>
</dbReference>
<feature type="transmembrane region" description="Helical" evidence="6">
    <location>
        <begin position="862"/>
        <end position="880"/>
    </location>
</feature>
<feature type="transmembrane region" description="Helical" evidence="6">
    <location>
        <begin position="837"/>
        <end position="855"/>
    </location>
</feature>
<dbReference type="GO" id="GO:0016020">
    <property type="term" value="C:membrane"/>
    <property type="evidence" value="ECO:0007669"/>
    <property type="project" value="UniProtKB-SubCell"/>
</dbReference>
<dbReference type="InterPro" id="IPR052430">
    <property type="entry name" value="IVT-Associated"/>
</dbReference>
<evidence type="ECO:0000256" key="2">
    <source>
        <dbReference type="ARBA" id="ARBA00022692"/>
    </source>
</evidence>
<dbReference type="InterPro" id="IPR023244">
    <property type="entry name" value="Brefeldin_A-sensitivity_4"/>
</dbReference>
<dbReference type="OrthoDB" id="68611at2759"/>
<keyword evidence="4 6" id="KW-0472">Membrane</keyword>
<feature type="transmembrane region" description="Helical" evidence="6">
    <location>
        <begin position="783"/>
        <end position="804"/>
    </location>
</feature>
<feature type="transmembrane region" description="Helical" evidence="6">
    <location>
        <begin position="303"/>
        <end position="328"/>
    </location>
</feature>
<protein>
    <submittedName>
        <fullName evidence="9">8197_t:CDS:1</fullName>
    </submittedName>
</protein>
<evidence type="ECO:0000256" key="5">
    <source>
        <dbReference type="SAM" id="MobiDB-lite"/>
    </source>
</evidence>
<dbReference type="InterPro" id="IPR049453">
    <property type="entry name" value="Memb_transporter_dom"/>
</dbReference>
<dbReference type="EMBL" id="CAJVPK010000446">
    <property type="protein sequence ID" value="CAG8511542.1"/>
    <property type="molecule type" value="Genomic_DNA"/>
</dbReference>
<dbReference type="InterPro" id="IPR018820">
    <property type="entry name" value="BRE4-related_DUF2421"/>
</dbReference>
<sequence length="1182" mass="136074">MTNNSKNDEIDLATAANSNNVLPTRHSINFSPPGSGGVFQSFGSIFNQIDEQSSLDNNKNANETVLDPIVEENLAIGESSSQPRRGQKIPTRIHVIPQNSLNARRFSRSRSYFPGSYSASFSNERVPWNSLRQYSGNLLSFSPQSLMDDNIHEDSSYPSSMMSPTDGLFSVIMDDGTLQNRRISLTSEYSRHNTEHTPLLEDYNNYDSDSDIEILINKNPRYDNSLSSHYYNIKSWLQEKLFTPNQKNIIKCALSFFLASLFTYIPFLFEMFDLYDLQISHLVASVVVFFNPAKTIGGMYEAVFFAFLGGIYGMLVGIGSMVTAKWFYNHDMSTLGHLITVVVWCGGSMFIVAFNKAKFNKPAFNSACSLANIIIFVTLTREGALILDDQQRKRLIQVTKIILIGIVISFLVSILIWPRSASKKLRNDIGVTLKSFRILLKLLTKTFLIDDIHYTDESVQSAIASYRATFTSLQDSLKQAAFEVHNRNMQQQLSLYKEVVKSLIRLAQHLGGLRSCCGLQWEIIKDQEEKKDPNTENQNQRKTNNNNDSSDDEELGNLKVLIEFIRFVGPPMKSLAFTCKQTILHLQDLFTSSNNSLKTTTSSFTVLHQNLQSALTLFEESQSRGLNKLYKKNNNLKDRPNEEIFLIYFFVFNLQEFTRELADLVDLVDMISRIDAKEQERRERRRWWQFWLFFSCFTRENSFESARKENFIKKMKDKFPENTHNLFDTLQTPKPKTFWQKITMKIWQSLSWFRQFEVKYAFKAAVSAAILVSPAFIESTRDLYYYYRGEWACITMMVVMVPTVGGTNLVAIYRVLGTLFGSYLSWVIYTLFPDNPVILSIFGFIIALGCFKLILYTKYNRIGTFILLTYNLVALYRYNIRDKEPVMDIKDIAWTRFIAVSTGVVWGVVVTNYLWPYEARAELRKGLSQLFVNMSLLYKKLVAVYSTKTEVRENPQNIDIESHDTNVLLPPKLSQHLSNSAKEFMDMELFLQVSLLKLYDLLAQTPNEPRLKGPFPTRTYQEILLGCQNILDKLLSMRIAVTKEDRYASVRRDFILPISRERKELVGNVLLYFYILAAALKLKTPLPIYLPPAEKARRRLIKKIRDLPVVKQRIIEGNDAHYIVYYAYALVMEDVIKELEHLGKCMQDLFGCMGGDEFNTFFTDLDESGYSDNHTIAQEQQE</sequence>
<keyword evidence="3 6" id="KW-1133">Transmembrane helix</keyword>
<feature type="transmembrane region" description="Helical" evidence="6">
    <location>
        <begin position="892"/>
        <end position="915"/>
    </location>
</feature>
<feature type="transmembrane region" description="Helical" evidence="6">
    <location>
        <begin position="275"/>
        <end position="291"/>
    </location>
</feature>
<evidence type="ECO:0000256" key="1">
    <source>
        <dbReference type="ARBA" id="ARBA00004141"/>
    </source>
</evidence>
<reference evidence="9" key="1">
    <citation type="submission" date="2021-06" db="EMBL/GenBank/DDBJ databases">
        <authorList>
            <person name="Kallberg Y."/>
            <person name="Tangrot J."/>
            <person name="Rosling A."/>
        </authorList>
    </citation>
    <scope>NUCLEOTIDE SEQUENCE</scope>
    <source>
        <strain evidence="9">AZ414A</strain>
    </source>
</reference>
<proteinExistence type="predicted"/>
<dbReference type="AlphaFoldDB" id="A0A9N8ZZ19"/>
<name>A0A9N8ZZ19_9GLOM</name>
<feature type="domain" description="Integral membrane bound transporter" evidence="8">
    <location>
        <begin position="786"/>
        <end position="910"/>
    </location>
</feature>
<feature type="transmembrane region" description="Helical" evidence="6">
    <location>
        <begin position="334"/>
        <end position="354"/>
    </location>
</feature>
<evidence type="ECO:0000313" key="10">
    <source>
        <dbReference type="Proteomes" id="UP000789706"/>
    </source>
</evidence>
<keyword evidence="10" id="KW-1185">Reference proteome</keyword>
<gene>
    <name evidence="9" type="ORF">DEBURN_LOCUS5203</name>
</gene>
<organism evidence="9 10">
    <name type="scientific">Diversispora eburnea</name>
    <dbReference type="NCBI Taxonomy" id="1213867"/>
    <lineage>
        <taxon>Eukaryota</taxon>
        <taxon>Fungi</taxon>
        <taxon>Fungi incertae sedis</taxon>
        <taxon>Mucoromycota</taxon>
        <taxon>Glomeromycotina</taxon>
        <taxon>Glomeromycetes</taxon>
        <taxon>Diversisporales</taxon>
        <taxon>Diversisporaceae</taxon>
        <taxon>Diversispora</taxon>
    </lineage>
</organism>
<dbReference type="PANTHER" id="PTHR47804">
    <property type="entry name" value="60S RIBOSOMAL PROTEIN L19"/>
    <property type="match status" value="1"/>
</dbReference>
<feature type="domain" description="DUF2421" evidence="7">
    <location>
        <begin position="916"/>
        <end position="1091"/>
    </location>
</feature>
<feature type="region of interest" description="Disordered" evidence="5">
    <location>
        <begin position="528"/>
        <end position="552"/>
    </location>
</feature>
<evidence type="ECO:0000259" key="7">
    <source>
        <dbReference type="Pfam" id="PF10334"/>
    </source>
</evidence>
<feature type="transmembrane region" description="Helical" evidence="6">
    <location>
        <begin position="811"/>
        <end position="831"/>
    </location>
</feature>
<evidence type="ECO:0000256" key="4">
    <source>
        <dbReference type="ARBA" id="ARBA00023136"/>
    </source>
</evidence>
<dbReference type="Pfam" id="PF13515">
    <property type="entry name" value="FUSC_2"/>
    <property type="match status" value="1"/>
</dbReference>
<comment type="caution">
    <text evidence="9">The sequence shown here is derived from an EMBL/GenBank/DDBJ whole genome shotgun (WGS) entry which is preliminary data.</text>
</comment>
<evidence type="ECO:0000259" key="8">
    <source>
        <dbReference type="Pfam" id="PF13515"/>
    </source>
</evidence>
<feature type="compositionally biased region" description="Low complexity" evidence="5">
    <location>
        <begin position="535"/>
        <end position="548"/>
    </location>
</feature>
<accession>A0A9N8ZZ19</accession>
<dbReference type="PANTHER" id="PTHR47804:SF1">
    <property type="entry name" value="DUF2421 DOMAIN-CONTAINING PROTEIN"/>
    <property type="match status" value="1"/>
</dbReference>
<feature type="transmembrane region" description="Helical" evidence="6">
    <location>
        <begin position="398"/>
        <end position="417"/>
    </location>
</feature>
<dbReference type="Proteomes" id="UP000789706">
    <property type="component" value="Unassembled WGS sequence"/>
</dbReference>
<dbReference type="Pfam" id="PF10334">
    <property type="entry name" value="BRE4"/>
    <property type="match status" value="1"/>
</dbReference>
<comment type="subcellular location">
    <subcellularLocation>
        <location evidence="1">Membrane</location>
        <topology evidence="1">Multi-pass membrane protein</topology>
    </subcellularLocation>
</comment>
<evidence type="ECO:0000256" key="3">
    <source>
        <dbReference type="ARBA" id="ARBA00022989"/>
    </source>
</evidence>
<feature type="transmembrane region" description="Helical" evidence="6">
    <location>
        <begin position="366"/>
        <end position="386"/>
    </location>
</feature>
<feature type="transmembrane region" description="Helical" evidence="6">
    <location>
        <begin position="249"/>
        <end position="269"/>
    </location>
</feature>
<evidence type="ECO:0000256" key="6">
    <source>
        <dbReference type="SAM" id="Phobius"/>
    </source>
</evidence>
<evidence type="ECO:0000313" key="9">
    <source>
        <dbReference type="EMBL" id="CAG8511542.1"/>
    </source>
</evidence>
<keyword evidence="2 6" id="KW-0812">Transmembrane</keyword>